<dbReference type="Gene3D" id="3.20.20.30">
    <property type="entry name" value="Luciferase-like domain"/>
    <property type="match status" value="1"/>
</dbReference>
<name>A0AB39QF96_9ACTN</name>
<feature type="domain" description="Luciferase-like" evidence="5">
    <location>
        <begin position="13"/>
        <end position="282"/>
    </location>
</feature>
<dbReference type="InterPro" id="IPR036661">
    <property type="entry name" value="Luciferase-like_sf"/>
</dbReference>
<dbReference type="GO" id="GO:0046306">
    <property type="term" value="P:alkanesulfonate catabolic process"/>
    <property type="evidence" value="ECO:0007669"/>
    <property type="project" value="TreeGrafter"/>
</dbReference>
<keyword evidence="1" id="KW-0285">Flavoprotein</keyword>
<evidence type="ECO:0000256" key="1">
    <source>
        <dbReference type="ARBA" id="ARBA00022630"/>
    </source>
</evidence>
<evidence type="ECO:0000256" key="4">
    <source>
        <dbReference type="ARBA" id="ARBA00023033"/>
    </source>
</evidence>
<keyword evidence="2" id="KW-0288">FMN</keyword>
<proteinExistence type="predicted"/>
<evidence type="ECO:0000256" key="3">
    <source>
        <dbReference type="ARBA" id="ARBA00023002"/>
    </source>
</evidence>
<dbReference type="PANTHER" id="PTHR42847">
    <property type="entry name" value="ALKANESULFONATE MONOOXYGENASE"/>
    <property type="match status" value="1"/>
</dbReference>
<dbReference type="Pfam" id="PF00296">
    <property type="entry name" value="Bac_luciferase"/>
    <property type="match status" value="1"/>
</dbReference>
<dbReference type="InterPro" id="IPR050172">
    <property type="entry name" value="SsuD_RutA_monooxygenase"/>
</dbReference>
<dbReference type="RefSeq" id="WP_369174926.1">
    <property type="nucleotide sequence ID" value="NZ_CP163439.1"/>
</dbReference>
<accession>A0AB39QF96</accession>
<dbReference type="AlphaFoldDB" id="A0AB39QF96"/>
<dbReference type="SUPFAM" id="SSF51679">
    <property type="entry name" value="Bacterial luciferase-like"/>
    <property type="match status" value="1"/>
</dbReference>
<sequence>MSDRDPDEPLRFGLLLPNAGYYADARRVVDLARAAEESGWDGVFFWDHLMLDRRLRLPVADTWTVVTAVLAGTRRILSGPVVTPLASRQPWKVARETVTLDHLSEGRLVLGVGLGAAQDTDFSAFGDDVSLAERAARVDEALTVIQRLWSGQEVSQAGERFRLDRVTFLPTPLRPPRVPVWTAATWPARGRGALDRAARWDGIVPMARDRAGGLRGPTPEELTAVLTAVGPTEPGWTVAVPGRMAPADTAAARDYARDYHARGATWWLESFDPWSRDPREAHGWAAQGPPG</sequence>
<dbReference type="GO" id="GO:0008726">
    <property type="term" value="F:alkanesulfonate monooxygenase activity"/>
    <property type="evidence" value="ECO:0007669"/>
    <property type="project" value="TreeGrafter"/>
</dbReference>
<keyword evidence="4" id="KW-0503">Monooxygenase</keyword>
<gene>
    <name evidence="6" type="ORF">AB5J49_46635</name>
</gene>
<dbReference type="PANTHER" id="PTHR42847:SF4">
    <property type="entry name" value="ALKANESULFONATE MONOOXYGENASE-RELATED"/>
    <property type="match status" value="1"/>
</dbReference>
<organism evidence="6">
    <name type="scientific">Streptomyces sp. R28</name>
    <dbReference type="NCBI Taxonomy" id="3238628"/>
    <lineage>
        <taxon>Bacteria</taxon>
        <taxon>Bacillati</taxon>
        <taxon>Actinomycetota</taxon>
        <taxon>Actinomycetes</taxon>
        <taxon>Kitasatosporales</taxon>
        <taxon>Streptomycetaceae</taxon>
        <taxon>Streptomyces</taxon>
    </lineage>
</organism>
<evidence type="ECO:0000256" key="2">
    <source>
        <dbReference type="ARBA" id="ARBA00022643"/>
    </source>
</evidence>
<dbReference type="InterPro" id="IPR011251">
    <property type="entry name" value="Luciferase-like_dom"/>
</dbReference>
<dbReference type="EC" id="1.-.-.-" evidence="6"/>
<protein>
    <submittedName>
        <fullName evidence="6">LLM class flavin-dependent oxidoreductase</fullName>
        <ecNumber evidence="6">1.-.-.-</ecNumber>
    </submittedName>
</protein>
<reference evidence="6" key="1">
    <citation type="submission" date="2024-07" db="EMBL/GenBank/DDBJ databases">
        <authorList>
            <person name="Yu S.T."/>
        </authorList>
    </citation>
    <scope>NUCLEOTIDE SEQUENCE</scope>
    <source>
        <strain evidence="6">R28</strain>
    </source>
</reference>
<evidence type="ECO:0000259" key="5">
    <source>
        <dbReference type="Pfam" id="PF00296"/>
    </source>
</evidence>
<keyword evidence="3 6" id="KW-0560">Oxidoreductase</keyword>
<evidence type="ECO:0000313" key="6">
    <source>
        <dbReference type="EMBL" id="XDQ40220.1"/>
    </source>
</evidence>
<dbReference type="EMBL" id="CP163439">
    <property type="protein sequence ID" value="XDQ40220.1"/>
    <property type="molecule type" value="Genomic_DNA"/>
</dbReference>